<dbReference type="PANTHER" id="PTHR43116">
    <property type="entry name" value="PEPTIDE CHAIN RELEASE FACTOR 2"/>
    <property type="match status" value="1"/>
</dbReference>
<dbReference type="PROSITE" id="PS00745">
    <property type="entry name" value="RF_PROK_I"/>
    <property type="match status" value="1"/>
</dbReference>
<accession>A0A1G2KPG2</accession>
<evidence type="ECO:0000259" key="6">
    <source>
        <dbReference type="PROSITE" id="PS00745"/>
    </source>
</evidence>
<evidence type="ECO:0000313" key="8">
    <source>
        <dbReference type="Proteomes" id="UP000177811"/>
    </source>
</evidence>
<dbReference type="GO" id="GO:0005737">
    <property type="term" value="C:cytoplasm"/>
    <property type="evidence" value="ECO:0007669"/>
    <property type="project" value="UniProtKB-SubCell"/>
</dbReference>
<dbReference type="PANTHER" id="PTHR43116:SF3">
    <property type="entry name" value="CLASS I PEPTIDE CHAIN RELEASE FACTOR"/>
    <property type="match status" value="1"/>
</dbReference>
<dbReference type="EMBL" id="MHQL01000066">
    <property type="protein sequence ID" value="OHA01298.1"/>
    <property type="molecule type" value="Genomic_DNA"/>
</dbReference>
<protein>
    <recommendedName>
        <fullName evidence="4 5">Peptide chain release factor 2</fullName>
        <shortName evidence="4">RF-2</shortName>
    </recommendedName>
</protein>
<evidence type="ECO:0000256" key="5">
    <source>
        <dbReference type="NCBIfam" id="TIGR00020"/>
    </source>
</evidence>
<dbReference type="Gene3D" id="1.20.58.410">
    <property type="entry name" value="Release factor"/>
    <property type="match status" value="1"/>
</dbReference>
<evidence type="ECO:0000313" key="7">
    <source>
        <dbReference type="EMBL" id="OHA01298.1"/>
    </source>
</evidence>
<comment type="caution">
    <text evidence="7">The sequence shown here is derived from an EMBL/GenBank/DDBJ whole genome shotgun (WGS) entry which is preliminary data.</text>
</comment>
<keyword evidence="4" id="KW-0963">Cytoplasm</keyword>
<evidence type="ECO:0000256" key="3">
    <source>
        <dbReference type="ARBA" id="ARBA00022917"/>
    </source>
</evidence>
<dbReference type="AlphaFoldDB" id="A0A1G2KPG2"/>
<keyword evidence="3 4" id="KW-0648">Protein biosynthesis</keyword>
<dbReference type="GO" id="GO:0016149">
    <property type="term" value="F:translation release factor activity, codon specific"/>
    <property type="evidence" value="ECO:0007669"/>
    <property type="project" value="UniProtKB-UniRule"/>
</dbReference>
<feature type="modified residue" description="N5-methylglutamine" evidence="4">
    <location>
        <position position="236"/>
    </location>
</feature>
<dbReference type="NCBIfam" id="TIGR00020">
    <property type="entry name" value="prfB"/>
    <property type="match status" value="1"/>
</dbReference>
<dbReference type="Gene3D" id="3.30.70.1660">
    <property type="match status" value="1"/>
</dbReference>
<gene>
    <name evidence="4" type="primary">prfB</name>
    <name evidence="7" type="ORF">A3C16_02020</name>
</gene>
<organism evidence="7 8">
    <name type="scientific">Candidatus Sungbacteria bacterium RIFCSPHIGHO2_02_FULL_51_29</name>
    <dbReference type="NCBI Taxonomy" id="1802273"/>
    <lineage>
        <taxon>Bacteria</taxon>
        <taxon>Candidatus Sungiibacteriota</taxon>
    </lineage>
</organism>
<evidence type="ECO:0000256" key="1">
    <source>
        <dbReference type="ARBA" id="ARBA00010835"/>
    </source>
</evidence>
<comment type="similarity">
    <text evidence="1 4">Belongs to the prokaryotic/mitochondrial release factor family.</text>
</comment>
<dbReference type="Gene3D" id="3.30.160.20">
    <property type="match status" value="1"/>
</dbReference>
<dbReference type="HAMAP" id="MF_00094">
    <property type="entry name" value="Rel_fac_2"/>
    <property type="match status" value="1"/>
</dbReference>
<dbReference type="Pfam" id="PF03462">
    <property type="entry name" value="PCRF"/>
    <property type="match status" value="1"/>
</dbReference>
<comment type="PTM">
    <text evidence="4">Methylated by PrmC. Methylation increases the termination efficiency of RF2.</text>
</comment>
<proteinExistence type="inferred from homology"/>
<dbReference type="SUPFAM" id="SSF75620">
    <property type="entry name" value="Release factor"/>
    <property type="match status" value="1"/>
</dbReference>
<dbReference type="InterPro" id="IPR045853">
    <property type="entry name" value="Pep_chain_release_fac_I_sf"/>
</dbReference>
<comment type="subcellular location">
    <subcellularLocation>
        <location evidence="4">Cytoplasm</location>
    </subcellularLocation>
</comment>
<dbReference type="InterPro" id="IPR005139">
    <property type="entry name" value="PCRF"/>
</dbReference>
<sequence>MSRTGFEVPRKKERIAEIEREMQSPGFWDVRERAQALATELAALKKEIETVGVIGEEIAGLRELADAAHDDEVLQSEIAIRTEELRRRVAGFEMTTYFSGKYDKGHAILSVYAGAGGKDAEDWAAMLMRMYQRWAERKEFSVTLLHEHYGEYQGPSGWGIKNATLRIAGPYAFGNLKRETGVHRLVRISPFNSQKLRHTSFALVDVMPEFVEPKEVEVRPEDLRVEFFRSSGPGGQNVNKRETAVRITHVPSKIHVAVQSERTQERNRDIAMQMLAAKLYQEKVHEQEREQARLKGENISIEWGSQIRSYVLHPYQMVKDHRTEHETSQIEKVLDGDLDGFIEAEVRGKI</sequence>
<name>A0A1G2KPG2_9BACT</name>
<evidence type="ECO:0000256" key="4">
    <source>
        <dbReference type="HAMAP-Rule" id="MF_00094"/>
    </source>
</evidence>
<dbReference type="Pfam" id="PF00472">
    <property type="entry name" value="RF-1"/>
    <property type="match status" value="1"/>
</dbReference>
<dbReference type="InterPro" id="IPR004374">
    <property type="entry name" value="PrfB"/>
</dbReference>
<keyword evidence="2 4" id="KW-0488">Methylation</keyword>
<comment type="function">
    <text evidence="4">Peptide chain release factor 2 directs the termination of translation in response to the peptide chain termination codons UGA and UAA.</text>
</comment>
<evidence type="ECO:0000256" key="2">
    <source>
        <dbReference type="ARBA" id="ARBA00022481"/>
    </source>
</evidence>
<feature type="domain" description="Prokaryotic-type class I peptide chain release factors" evidence="6">
    <location>
        <begin position="229"/>
        <end position="245"/>
    </location>
</feature>
<reference evidence="7 8" key="1">
    <citation type="journal article" date="2016" name="Nat. Commun.">
        <title>Thousands of microbial genomes shed light on interconnected biogeochemical processes in an aquifer system.</title>
        <authorList>
            <person name="Anantharaman K."/>
            <person name="Brown C.T."/>
            <person name="Hug L.A."/>
            <person name="Sharon I."/>
            <person name="Castelle C.J."/>
            <person name="Probst A.J."/>
            <person name="Thomas B.C."/>
            <person name="Singh A."/>
            <person name="Wilkins M.J."/>
            <person name="Karaoz U."/>
            <person name="Brodie E.L."/>
            <person name="Williams K.H."/>
            <person name="Hubbard S.S."/>
            <person name="Banfield J.F."/>
        </authorList>
    </citation>
    <scope>NUCLEOTIDE SEQUENCE [LARGE SCALE GENOMIC DNA]</scope>
</reference>
<dbReference type="Proteomes" id="UP000177811">
    <property type="component" value="Unassembled WGS sequence"/>
</dbReference>
<dbReference type="SMART" id="SM00937">
    <property type="entry name" value="PCRF"/>
    <property type="match status" value="1"/>
</dbReference>
<dbReference type="InterPro" id="IPR000352">
    <property type="entry name" value="Pep_chain_release_fac_I"/>
</dbReference>